<keyword evidence="5" id="KW-1185">Reference proteome</keyword>
<evidence type="ECO:0000313" key="5">
    <source>
        <dbReference type="Proteomes" id="UP000186922"/>
    </source>
</evidence>
<feature type="signal peptide" evidence="3">
    <location>
        <begin position="1"/>
        <end position="21"/>
    </location>
</feature>
<dbReference type="InterPro" id="IPR031424">
    <property type="entry name" value="QVR-like"/>
</dbReference>
<evidence type="ECO:0008006" key="6">
    <source>
        <dbReference type="Google" id="ProtNLM"/>
    </source>
</evidence>
<keyword evidence="2" id="KW-0325">Glycoprotein</keyword>
<dbReference type="GO" id="GO:0032222">
    <property type="term" value="P:regulation of synaptic transmission, cholinergic"/>
    <property type="evidence" value="ECO:0007669"/>
    <property type="project" value="InterPro"/>
</dbReference>
<evidence type="ECO:0000256" key="2">
    <source>
        <dbReference type="ARBA" id="ARBA00023180"/>
    </source>
</evidence>
<organism evidence="4 5">
    <name type="scientific">Ramazzottius varieornatus</name>
    <name type="common">Water bear</name>
    <name type="synonym">Tardigrade</name>
    <dbReference type="NCBI Taxonomy" id="947166"/>
    <lineage>
        <taxon>Eukaryota</taxon>
        <taxon>Metazoa</taxon>
        <taxon>Ecdysozoa</taxon>
        <taxon>Tardigrada</taxon>
        <taxon>Eutardigrada</taxon>
        <taxon>Parachela</taxon>
        <taxon>Hypsibioidea</taxon>
        <taxon>Ramazzottiidae</taxon>
        <taxon>Ramazzottius</taxon>
    </lineage>
</organism>
<accession>A0A1D1W0Z2</accession>
<evidence type="ECO:0000256" key="3">
    <source>
        <dbReference type="SAM" id="SignalP"/>
    </source>
</evidence>
<dbReference type="InterPro" id="IPR045860">
    <property type="entry name" value="Snake_toxin-like_sf"/>
</dbReference>
<feature type="chain" id="PRO_5008899098" description="UPAR/Ly6 domain-containing protein" evidence="3">
    <location>
        <begin position="22"/>
        <end position="151"/>
    </location>
</feature>
<dbReference type="Pfam" id="PF17064">
    <property type="entry name" value="QVR"/>
    <property type="match status" value="1"/>
</dbReference>
<sequence>MMAINGITLILVLSVIGASRGLRCFVCLPDAATGENCRQIAGQSLQNCTSDTRHCVAVVLGDALGTITVFRGCGGHVQNFNMGSDECTMLDSRQDDLPAAYYKCKTDGCNNIEPITTEVTEVIRASPILLTVNGTVAPAAVATAAGSPVGG</sequence>
<keyword evidence="1 3" id="KW-0732">Signal</keyword>
<proteinExistence type="predicted"/>
<evidence type="ECO:0000313" key="4">
    <source>
        <dbReference type="EMBL" id="GAV07245.1"/>
    </source>
</evidence>
<dbReference type="Proteomes" id="UP000186922">
    <property type="component" value="Unassembled WGS sequence"/>
</dbReference>
<dbReference type="SUPFAM" id="SSF57302">
    <property type="entry name" value="Snake toxin-like"/>
    <property type="match status" value="1"/>
</dbReference>
<evidence type="ECO:0000256" key="1">
    <source>
        <dbReference type="ARBA" id="ARBA00022729"/>
    </source>
</evidence>
<dbReference type="OrthoDB" id="10052218at2759"/>
<protein>
    <recommendedName>
        <fullName evidence="6">UPAR/Ly6 domain-containing protein</fullName>
    </recommendedName>
</protein>
<reference evidence="4 5" key="1">
    <citation type="journal article" date="2016" name="Nat. Commun.">
        <title>Extremotolerant tardigrade genome and improved radiotolerance of human cultured cells by tardigrade-unique protein.</title>
        <authorList>
            <person name="Hashimoto T."/>
            <person name="Horikawa D.D."/>
            <person name="Saito Y."/>
            <person name="Kuwahara H."/>
            <person name="Kozuka-Hata H."/>
            <person name="Shin-I T."/>
            <person name="Minakuchi Y."/>
            <person name="Ohishi K."/>
            <person name="Motoyama A."/>
            <person name="Aizu T."/>
            <person name="Enomoto A."/>
            <person name="Kondo K."/>
            <person name="Tanaka S."/>
            <person name="Hara Y."/>
            <person name="Koshikawa S."/>
            <person name="Sagara H."/>
            <person name="Miura T."/>
            <person name="Yokobori S."/>
            <person name="Miyagawa K."/>
            <person name="Suzuki Y."/>
            <person name="Kubo T."/>
            <person name="Oyama M."/>
            <person name="Kohara Y."/>
            <person name="Fujiyama A."/>
            <person name="Arakawa K."/>
            <person name="Katayama T."/>
            <person name="Toyoda A."/>
            <person name="Kunieda T."/>
        </authorList>
    </citation>
    <scope>NUCLEOTIDE SEQUENCE [LARGE SCALE GENOMIC DNA]</scope>
    <source>
        <strain evidence="4 5">YOKOZUNA-1</strain>
    </source>
</reference>
<dbReference type="AlphaFoldDB" id="A0A1D1W0Z2"/>
<dbReference type="CDD" id="cd00117">
    <property type="entry name" value="TFP"/>
    <property type="match status" value="1"/>
</dbReference>
<comment type="caution">
    <text evidence="4">The sequence shown here is derived from an EMBL/GenBank/DDBJ whole genome shotgun (WGS) entry which is preliminary data.</text>
</comment>
<gene>
    <name evidence="4" type="primary">RvY_17107-1</name>
    <name evidence="4" type="synonym">RvY_17107.1</name>
    <name evidence="4" type="ORF">RvY_17107</name>
</gene>
<name>A0A1D1W0Z2_RAMVA</name>
<dbReference type="EMBL" id="BDGG01000014">
    <property type="protein sequence ID" value="GAV07245.1"/>
    <property type="molecule type" value="Genomic_DNA"/>
</dbReference>
<dbReference type="GO" id="GO:0030431">
    <property type="term" value="P:sleep"/>
    <property type="evidence" value="ECO:0007669"/>
    <property type="project" value="InterPro"/>
</dbReference>